<dbReference type="Proteomes" id="UP000664203">
    <property type="component" value="Unassembled WGS sequence"/>
</dbReference>
<dbReference type="EMBL" id="CAJPDR010000780">
    <property type="protein sequence ID" value="CAF9942624.1"/>
    <property type="molecule type" value="Genomic_DNA"/>
</dbReference>
<dbReference type="AlphaFoldDB" id="A0A8H3J8J1"/>
<keyword evidence="3" id="KW-1185">Reference proteome</keyword>
<feature type="region of interest" description="Disordered" evidence="1">
    <location>
        <begin position="1"/>
        <end position="23"/>
    </location>
</feature>
<gene>
    <name evidence="2" type="ORF">ALECFALPRED_009863</name>
</gene>
<evidence type="ECO:0000313" key="2">
    <source>
        <dbReference type="EMBL" id="CAF9942624.1"/>
    </source>
</evidence>
<comment type="caution">
    <text evidence="2">The sequence shown here is derived from an EMBL/GenBank/DDBJ whole genome shotgun (WGS) entry which is preliminary data.</text>
</comment>
<evidence type="ECO:0000313" key="3">
    <source>
        <dbReference type="Proteomes" id="UP000664203"/>
    </source>
</evidence>
<sequence>MDSAEAIRRSTKKGIEQAKAWAKKDEEEALAKIKREREQSPEGLFVALDDEAETSTHVALTTLSSDPYAGLHSAKKRVRENVETDEKPKASFGPAKKAARKSGVRGKAQGQQRFSRLPMQRPKPICATIGPAKKVARKGGVRGNAQG</sequence>
<reference evidence="2" key="1">
    <citation type="submission" date="2021-03" db="EMBL/GenBank/DDBJ databases">
        <authorList>
            <person name="Tagirdzhanova G."/>
        </authorList>
    </citation>
    <scope>NUCLEOTIDE SEQUENCE</scope>
</reference>
<dbReference type="OrthoDB" id="10545904at2759"/>
<organism evidence="2 3">
    <name type="scientific">Alectoria fallacina</name>
    <dbReference type="NCBI Taxonomy" id="1903189"/>
    <lineage>
        <taxon>Eukaryota</taxon>
        <taxon>Fungi</taxon>
        <taxon>Dikarya</taxon>
        <taxon>Ascomycota</taxon>
        <taxon>Pezizomycotina</taxon>
        <taxon>Lecanoromycetes</taxon>
        <taxon>OSLEUM clade</taxon>
        <taxon>Lecanoromycetidae</taxon>
        <taxon>Lecanorales</taxon>
        <taxon>Lecanorineae</taxon>
        <taxon>Parmeliaceae</taxon>
        <taxon>Alectoria</taxon>
    </lineage>
</organism>
<evidence type="ECO:0000256" key="1">
    <source>
        <dbReference type="SAM" id="MobiDB-lite"/>
    </source>
</evidence>
<name>A0A8H3J8J1_9LECA</name>
<accession>A0A8H3J8J1</accession>
<feature type="compositionally biased region" description="Basic and acidic residues" evidence="1">
    <location>
        <begin position="79"/>
        <end position="89"/>
    </location>
</feature>
<protein>
    <submittedName>
        <fullName evidence="2">Uncharacterized protein</fullName>
    </submittedName>
</protein>
<proteinExistence type="predicted"/>
<feature type="region of interest" description="Disordered" evidence="1">
    <location>
        <begin position="71"/>
        <end position="125"/>
    </location>
</feature>